<accession>A0A1H9QFS6</accession>
<dbReference type="SUPFAM" id="SSF48452">
    <property type="entry name" value="TPR-like"/>
    <property type="match status" value="1"/>
</dbReference>
<keyword evidence="5" id="KW-1133">Transmembrane helix</keyword>
<dbReference type="AlphaFoldDB" id="A0A1H9QFS6"/>
<dbReference type="SUPFAM" id="SSF55874">
    <property type="entry name" value="ATPase domain of HSP90 chaperone/DNA topoisomerase II/histidine kinase"/>
    <property type="match status" value="1"/>
</dbReference>
<keyword evidence="4" id="KW-0802">TPR repeat</keyword>
<dbReference type="Gene3D" id="1.25.40.10">
    <property type="entry name" value="Tetratricopeptide repeat domain"/>
    <property type="match status" value="1"/>
</dbReference>
<keyword evidence="5" id="KW-0472">Membrane</keyword>
<dbReference type="SMART" id="SM00028">
    <property type="entry name" value="TPR"/>
    <property type="match status" value="4"/>
</dbReference>
<evidence type="ECO:0000256" key="3">
    <source>
        <dbReference type="ARBA" id="ARBA00022553"/>
    </source>
</evidence>
<sequence>MILNIKLIFIFVLLFFSFFLCSQEHSTKIIFKIELENIARRYKKEINFQKANYFFLREEWDSTLVYSMKQLVVSPNTELNNYSHYFRANSFRKKKLFVEAKKEYDLIATTFPFYYNVKFGLGTISLEQRDFAKAVIYFQEIENSPSNSTYDYDNSTLIHNIGICYIELEEYDKAEEYLLEAIELQKSEKEKPLLIGSYMDIANLYYVQFKDNQAIPYFEKAYQLSKKIKEFEPKKKASFNMAVVEENRKNFPKALAYRKEYEQWKDSLNDQNKVWAIAEIEKKFAVKQKQKEVNVLQTENELKEVQRNSLLYSSILLLLLLGVSFYFYKQKTKQNKIILAQKEELDALNATKDKLFSIISHDLRSSVNALKTSNTKLQESLATKDFSALDQLLDNNSSIANGTYNLLDNLLNWALLQTKQAYFYKESLHLQSIIAHIAYNYKPLLLNKNISFENKVTAAIFVMADQDSLKIIIRNILDNAFKFSNENGVITVYIRPTEDDCCYLVIEDTGAGMSEAKQQELLKETVLLSKKGSDDSIGTGLGMQLCKSMIHKNGGRLAIESQEGIGTKIIIILPKTDNNG</sequence>
<dbReference type="InterPro" id="IPR003594">
    <property type="entry name" value="HATPase_dom"/>
</dbReference>
<organism evidence="7 8">
    <name type="scientific">Flavobacterium frigoris</name>
    <dbReference type="NCBI Taxonomy" id="229204"/>
    <lineage>
        <taxon>Bacteria</taxon>
        <taxon>Pseudomonadati</taxon>
        <taxon>Bacteroidota</taxon>
        <taxon>Flavobacteriia</taxon>
        <taxon>Flavobacteriales</taxon>
        <taxon>Flavobacteriaceae</taxon>
        <taxon>Flavobacterium</taxon>
    </lineage>
</organism>
<feature type="repeat" description="TPR" evidence="4">
    <location>
        <begin position="155"/>
        <end position="188"/>
    </location>
</feature>
<dbReference type="Gene3D" id="1.10.287.130">
    <property type="match status" value="1"/>
</dbReference>
<keyword evidence="8" id="KW-1185">Reference proteome</keyword>
<gene>
    <name evidence="7" type="ORF">SAMN05444355_11633</name>
</gene>
<name>A0A1H9QFS6_FLAFI</name>
<dbReference type="InterPro" id="IPR005467">
    <property type="entry name" value="His_kinase_dom"/>
</dbReference>
<dbReference type="InterPro" id="IPR036890">
    <property type="entry name" value="HATPase_C_sf"/>
</dbReference>
<dbReference type="PRINTS" id="PR00344">
    <property type="entry name" value="BCTRLSENSOR"/>
</dbReference>
<evidence type="ECO:0000256" key="4">
    <source>
        <dbReference type="PROSITE-ProRule" id="PRU00339"/>
    </source>
</evidence>
<evidence type="ECO:0000313" key="7">
    <source>
        <dbReference type="EMBL" id="SER59278.1"/>
    </source>
</evidence>
<dbReference type="PROSITE" id="PS50005">
    <property type="entry name" value="TPR"/>
    <property type="match status" value="1"/>
</dbReference>
<dbReference type="PROSITE" id="PS50109">
    <property type="entry name" value="HIS_KIN"/>
    <property type="match status" value="1"/>
</dbReference>
<dbReference type="Pfam" id="PF02518">
    <property type="entry name" value="HATPase_c"/>
    <property type="match status" value="1"/>
</dbReference>
<feature type="domain" description="Histidine kinase" evidence="6">
    <location>
        <begin position="358"/>
        <end position="577"/>
    </location>
</feature>
<feature type="transmembrane region" description="Helical" evidence="5">
    <location>
        <begin position="310"/>
        <end position="328"/>
    </location>
</feature>
<dbReference type="InterPro" id="IPR004358">
    <property type="entry name" value="Sig_transdc_His_kin-like_C"/>
</dbReference>
<reference evidence="8" key="1">
    <citation type="submission" date="2016-10" db="EMBL/GenBank/DDBJ databases">
        <authorList>
            <person name="Varghese N."/>
            <person name="Submissions S."/>
        </authorList>
    </citation>
    <scope>NUCLEOTIDE SEQUENCE [LARGE SCALE GENOMIC DNA]</scope>
    <source>
        <strain evidence="8">DSM 15719</strain>
    </source>
</reference>
<keyword evidence="5" id="KW-0812">Transmembrane</keyword>
<comment type="catalytic activity">
    <reaction evidence="1">
        <text>ATP + protein L-histidine = ADP + protein N-phospho-L-histidine.</text>
        <dbReference type="EC" id="2.7.13.3"/>
    </reaction>
</comment>
<proteinExistence type="predicted"/>
<dbReference type="InterPro" id="IPR036097">
    <property type="entry name" value="HisK_dim/P_sf"/>
</dbReference>
<dbReference type="PANTHER" id="PTHR43547">
    <property type="entry name" value="TWO-COMPONENT HISTIDINE KINASE"/>
    <property type="match status" value="1"/>
</dbReference>
<keyword evidence="3" id="KW-0597">Phosphoprotein</keyword>
<evidence type="ECO:0000256" key="5">
    <source>
        <dbReference type="SAM" id="Phobius"/>
    </source>
</evidence>
<dbReference type="SUPFAM" id="SSF47384">
    <property type="entry name" value="Homodimeric domain of signal transducing histidine kinase"/>
    <property type="match status" value="1"/>
</dbReference>
<dbReference type="Proteomes" id="UP000183658">
    <property type="component" value="Unassembled WGS sequence"/>
</dbReference>
<evidence type="ECO:0000313" key="8">
    <source>
        <dbReference type="Proteomes" id="UP000183658"/>
    </source>
</evidence>
<dbReference type="InterPro" id="IPR011990">
    <property type="entry name" value="TPR-like_helical_dom_sf"/>
</dbReference>
<dbReference type="GO" id="GO:0000155">
    <property type="term" value="F:phosphorelay sensor kinase activity"/>
    <property type="evidence" value="ECO:0007669"/>
    <property type="project" value="InterPro"/>
</dbReference>
<evidence type="ECO:0000256" key="2">
    <source>
        <dbReference type="ARBA" id="ARBA00012438"/>
    </source>
</evidence>
<dbReference type="SMART" id="SM00387">
    <property type="entry name" value="HATPase_c"/>
    <property type="match status" value="1"/>
</dbReference>
<dbReference type="OrthoDB" id="9781208at2"/>
<dbReference type="InterPro" id="IPR019734">
    <property type="entry name" value="TPR_rpt"/>
</dbReference>
<evidence type="ECO:0000259" key="6">
    <source>
        <dbReference type="PROSITE" id="PS50109"/>
    </source>
</evidence>
<dbReference type="Pfam" id="PF13424">
    <property type="entry name" value="TPR_12"/>
    <property type="match status" value="1"/>
</dbReference>
<dbReference type="PANTHER" id="PTHR43547:SF2">
    <property type="entry name" value="HYBRID SIGNAL TRANSDUCTION HISTIDINE KINASE C"/>
    <property type="match status" value="1"/>
</dbReference>
<dbReference type="Gene3D" id="3.30.565.10">
    <property type="entry name" value="Histidine kinase-like ATPase, C-terminal domain"/>
    <property type="match status" value="1"/>
</dbReference>
<dbReference type="EMBL" id="FOFZ01000016">
    <property type="protein sequence ID" value="SER59278.1"/>
    <property type="molecule type" value="Genomic_DNA"/>
</dbReference>
<protein>
    <recommendedName>
        <fullName evidence="2">histidine kinase</fullName>
        <ecNumber evidence="2">2.7.13.3</ecNumber>
    </recommendedName>
</protein>
<evidence type="ECO:0000256" key="1">
    <source>
        <dbReference type="ARBA" id="ARBA00000085"/>
    </source>
</evidence>
<dbReference type="EC" id="2.7.13.3" evidence="2"/>